<protein>
    <recommendedName>
        <fullName evidence="2">Cupin type-1 domain-containing protein</fullName>
    </recommendedName>
</protein>
<evidence type="ECO:0000313" key="4">
    <source>
        <dbReference type="Proteomes" id="UP000803884"/>
    </source>
</evidence>
<dbReference type="InterPro" id="IPR006045">
    <property type="entry name" value="Cupin_1"/>
</dbReference>
<dbReference type="InterPro" id="IPR014710">
    <property type="entry name" value="RmlC-like_jellyroll"/>
</dbReference>
<dbReference type="InterPro" id="IPR052044">
    <property type="entry name" value="PKS_Associated_Protein"/>
</dbReference>
<dbReference type="EMBL" id="JAAQHG020000042">
    <property type="protein sequence ID" value="KAL1582875.1"/>
    <property type="molecule type" value="Genomic_DNA"/>
</dbReference>
<gene>
    <name evidence="3" type="ORF">WHR41_08426</name>
</gene>
<evidence type="ECO:0000256" key="1">
    <source>
        <dbReference type="SAM" id="MobiDB-lite"/>
    </source>
</evidence>
<feature type="domain" description="Cupin type-1" evidence="2">
    <location>
        <begin position="35"/>
        <end position="123"/>
    </location>
</feature>
<dbReference type="Pfam" id="PF00190">
    <property type="entry name" value="Cupin_1"/>
    <property type="match status" value="1"/>
</dbReference>
<feature type="compositionally biased region" description="Basic and acidic residues" evidence="1">
    <location>
        <begin position="123"/>
        <end position="137"/>
    </location>
</feature>
<comment type="caution">
    <text evidence="3">The sequence shown here is derived from an EMBL/GenBank/DDBJ whole genome shotgun (WGS) entry which is preliminary data.</text>
</comment>
<dbReference type="SUPFAM" id="SSF51182">
    <property type="entry name" value="RmlC-like cupins"/>
    <property type="match status" value="1"/>
</dbReference>
<evidence type="ECO:0000313" key="3">
    <source>
        <dbReference type="EMBL" id="KAL1582875.1"/>
    </source>
</evidence>
<dbReference type="RefSeq" id="XP_069225982.1">
    <property type="nucleotide sequence ID" value="XM_069377030.1"/>
</dbReference>
<name>A0AB34KH33_9PEZI</name>
<reference evidence="3 4" key="1">
    <citation type="journal article" date="2020" name="Microbiol. Resour. Announc.">
        <title>Draft Genome Sequence of a Cladosporium Species Isolated from the Mesophotic Ascidian Didemnum maculosum.</title>
        <authorList>
            <person name="Gioti A."/>
            <person name="Siaperas R."/>
            <person name="Nikolaivits E."/>
            <person name="Le Goff G."/>
            <person name="Ouazzani J."/>
            <person name="Kotoulas G."/>
            <person name="Topakas E."/>
        </authorList>
    </citation>
    <scope>NUCLEOTIDE SEQUENCE [LARGE SCALE GENOMIC DNA]</scope>
    <source>
        <strain evidence="3 4">TM138-S3</strain>
    </source>
</reference>
<keyword evidence="4" id="KW-1185">Reference proteome</keyword>
<accession>A0AB34KH33</accession>
<dbReference type="Gene3D" id="2.60.120.10">
    <property type="entry name" value="Jelly Rolls"/>
    <property type="match status" value="1"/>
</dbReference>
<dbReference type="CDD" id="cd02226">
    <property type="entry name" value="cupin_YdbB-like"/>
    <property type="match status" value="1"/>
</dbReference>
<dbReference type="InterPro" id="IPR011051">
    <property type="entry name" value="RmlC_Cupin_sf"/>
</dbReference>
<dbReference type="GeneID" id="96009868"/>
<dbReference type="Proteomes" id="UP000803884">
    <property type="component" value="Unassembled WGS sequence"/>
</dbReference>
<dbReference type="PANTHER" id="PTHR36114">
    <property type="entry name" value="16.7 KDA PROTEIN IN WHIE LOCUS"/>
    <property type="match status" value="1"/>
</dbReference>
<dbReference type="PANTHER" id="PTHR36114:SF1">
    <property type="entry name" value="16.7 KDA PROTEIN IN WHIE LOCUS"/>
    <property type="match status" value="1"/>
</dbReference>
<evidence type="ECO:0000259" key="2">
    <source>
        <dbReference type="Pfam" id="PF00190"/>
    </source>
</evidence>
<sequence length="137" mass="15209">MQSINLHNRVAAISDHWQPEHVLTVDSSHTVKVAKIQGSFIWHSHPDTDEVFYCVSGGPMKLEFSTKASSPQEAEKLGVDQTVELKAGDMFKVPRAMQHRPVAEQETGIMMIEKVGTVNTGDQEGHERTSKLKGDEV</sequence>
<organism evidence="3 4">
    <name type="scientific">Cladosporium halotolerans</name>
    <dbReference type="NCBI Taxonomy" id="1052096"/>
    <lineage>
        <taxon>Eukaryota</taxon>
        <taxon>Fungi</taxon>
        <taxon>Dikarya</taxon>
        <taxon>Ascomycota</taxon>
        <taxon>Pezizomycotina</taxon>
        <taxon>Dothideomycetes</taxon>
        <taxon>Dothideomycetidae</taxon>
        <taxon>Cladosporiales</taxon>
        <taxon>Cladosporiaceae</taxon>
        <taxon>Cladosporium</taxon>
    </lineage>
</organism>
<proteinExistence type="predicted"/>
<feature type="region of interest" description="Disordered" evidence="1">
    <location>
        <begin position="118"/>
        <end position="137"/>
    </location>
</feature>
<dbReference type="AlphaFoldDB" id="A0AB34KH33"/>